<gene>
    <name evidence="1" type="ORF">JKL49_12780</name>
</gene>
<proteinExistence type="predicted"/>
<dbReference type="EMBL" id="CP068570">
    <property type="protein sequence ID" value="QQZ52161.1"/>
    <property type="molecule type" value="Genomic_DNA"/>
</dbReference>
<sequence>MLARSPVHPESLLNLGLILKGRGSTTPPCRSGAPRCSTILARPRPMWPPARCWPCSGGSPRRCGRSRRRWRSTLAMSTP</sequence>
<accession>A0A974P6J7</accession>
<reference evidence="1" key="1">
    <citation type="submission" date="2021-01" db="EMBL/GenBank/DDBJ databases">
        <title>Genome sequence of Phenylobacterium sp. 20VBR1 isolated from a valley glaceir, Ny-Alesund, Svalbard.</title>
        <authorList>
            <person name="Thomas F.A."/>
            <person name="Krishnan K.P."/>
            <person name="Sinha R.K."/>
        </authorList>
    </citation>
    <scope>NUCLEOTIDE SEQUENCE</scope>
    <source>
        <strain evidence="1">20VBR1</strain>
    </source>
</reference>
<organism evidence="1">
    <name type="scientific">Phenylobacterium glaciei</name>
    <dbReference type="NCBI Taxonomy" id="2803784"/>
    <lineage>
        <taxon>Bacteria</taxon>
        <taxon>Pseudomonadati</taxon>
        <taxon>Pseudomonadota</taxon>
        <taxon>Alphaproteobacteria</taxon>
        <taxon>Caulobacterales</taxon>
        <taxon>Caulobacteraceae</taxon>
        <taxon>Phenylobacterium</taxon>
    </lineage>
</organism>
<name>A0A974P6J7_9CAUL</name>
<protein>
    <submittedName>
        <fullName evidence="1">Uncharacterized protein</fullName>
    </submittedName>
</protein>
<evidence type="ECO:0000313" key="1">
    <source>
        <dbReference type="EMBL" id="QQZ52161.1"/>
    </source>
</evidence>
<dbReference type="AlphaFoldDB" id="A0A974P6J7"/>